<comment type="similarity">
    <text evidence="2">Belongs to the protein kinase superfamily. CAMK Ser/Thr protein kinase family. SNF1 subfamily.</text>
</comment>
<dbReference type="FunFam" id="1.10.510.10:FF:000156">
    <property type="entry name" value="Serine/threonine-protein kinase SIK3 homolog"/>
    <property type="match status" value="1"/>
</dbReference>
<comment type="catalytic activity">
    <reaction evidence="13">
        <text>L-seryl-[protein] + ATP = O-phospho-L-seryl-[protein] + ADP + H(+)</text>
        <dbReference type="Rhea" id="RHEA:17989"/>
        <dbReference type="Rhea" id="RHEA-COMP:9863"/>
        <dbReference type="Rhea" id="RHEA-COMP:11604"/>
        <dbReference type="ChEBI" id="CHEBI:15378"/>
        <dbReference type="ChEBI" id="CHEBI:29999"/>
        <dbReference type="ChEBI" id="CHEBI:30616"/>
        <dbReference type="ChEBI" id="CHEBI:83421"/>
        <dbReference type="ChEBI" id="CHEBI:456216"/>
        <dbReference type="EC" id="2.7.11.1"/>
    </reaction>
</comment>
<evidence type="ECO:0000313" key="19">
    <source>
        <dbReference type="Proteomes" id="UP000691718"/>
    </source>
</evidence>
<accession>A0A8S3W9E3</accession>
<feature type="region of interest" description="Disordered" evidence="15">
    <location>
        <begin position="443"/>
        <end position="471"/>
    </location>
</feature>
<keyword evidence="5" id="KW-0597">Phosphoprotein</keyword>
<evidence type="ECO:0000256" key="13">
    <source>
        <dbReference type="ARBA" id="ARBA00048679"/>
    </source>
</evidence>
<sequence length="2521" mass="275031">MANNIKPIHKSKHFPIDQLVCVGNYELEKTIGTGNFAVVKLATHVITKTKVAIKIIDKARLDEDNLKKTFREIAIMKKLRHPHIVRLYQVMESAHTIYLVTEYAPNGEIFDHLVSKGRMPEAEAARAFAQMVAAVGYCHSRGVVHRDLKAENLLLDRDMNIKLADFGFSNEYSAGAPLATWCGSPPYAAPELFEGRQYDGPKADIWSLGVVLYVLVCGALPFDGGTLHELRSVVLSGKFRIPYFMSQECEHLIRHMLVVEPEKRLSLRGVARHRWLAAHQPGPGPGADASEGVCTCHVRERRSASGADAAAPAAPGAELQPLQATVLAHMLALPGLTRDLVLQCVQEERFDHISAIYHLLMDKLEQRSTARNSLQHRDSLDSNTSQPLDLTSCKNTEEEQMEAEESSSQECLVSIPCESVDYLMDRDDNLEKFGERGVPVAEERRVAPPPAARRHTVGPGVGSGGSGGRWRGRVQRACRSCRTPTWRRSCPPCSTSRRATSASKTSTCSSRRMPCRPTVPHNTSQTITPPDGQVARRAAPAAALLKRQKPAPTQAAARHADARYLATHHTQHNTTWRPNRPPCSTSCRVTSESKTSTCSSRRTQCRRTVPLNTSHTTQHHLAAKLPAVQHQRSHYFSVNDQQLLKPPHALLTHGTSQHITYNATLPGGQAARRAAPAVVLLQRQGPAPAQAAARHADVRYLATHHTQHNTTWRPSRPPCSTSRRAISASRTSTCSSGRTPCRCTVPRNTSHTTQHNLAAKPPAVQHQPTRYFSVKDQHLLKRPHAMQMHGTSQHITHNTILPGGQAARRALPVVAAALLQLKDQPLHTSCRSPCRPSSFGRRASDGCAHVPRGSERACCRSAPAHHVSDSGTPARADDPEQTEEQTTDSVYNTNLCRYMLNRGSSKRHTMATPEDAANVATSNACTGPMQSTSPASTANIRVRRTGLLTVTERPPVISPELVMEVEARMKRNYLPPSIQGGYQYQNQSGYQSPPTPTGTNPPQNVLQSPNQGSITAGTPNYTNQTQNNQKMKPSLETIPQGSIMCRKGSIVSGTPVSNQAVSPYTPPAGPFSPNHGSLAQSSQGSIMSGTPISNSNYDTNKFSSDYSFMNTATNFSNINPPSNFTSNVNNPNFNNTTNFGSITSVTPIANFQNQSVPGSITSGTPISNFQSQNVPGSITSGTPVNTFQSQNIAGSITSGAPISNYQSQSMGSISGSGSGISGPMSGSGASGSVSGSRARGALLAGAARRELAAARRARPGLCAPRVPAAAGQWHIEMWLVRGVWCSSRACGALLAGAARRERAAHDLASARLEYQQLQVSGTLRYGRCVVCGAAREHAERYSPVRRAESSPPRAAYGLASARLEYQQMQVSGTLRCGRCVVCGAAREHAERYSPVRRAESSPPRTAHDLASARLEYQQLQVSGTLRCGRCVVCGAAREHAERYSPVRRAESSLPRAAHDLASARLEYQQLQVSGTLRCGRCVVCGAARELASTRSATRRCGAPRARRRAPARPGLCAPRVPAAAAREHAERYSPVRRAESSPPRAAHDLASARLEYQQLQVSCTLRCGRCVVCGAAREHAERYFAGAARRESPPRAAHDLASARLEYQQLQVSGTLRCGRCVVCGAAREHAQSYSPVWRAESSPPRAAHDLASAHLDSRAREHAERYSPVRRAESSPPRAAHDQASARLEYQQLQVSGTLRCGRCVVCGAAREHAQSYSPVWRAESSPPRAAHDLASAHLEYQQLQVSGTFRCDRCVVCGSAREHAERYSPVRRAESTPPRAAHDLASARLEYQQLQVSCTLRCGRCVVYGAAREHAERYSPGRRDESTPPRAAHDLASARLDYQQLQVGCTLRCGRFVVCGAAREYAERYWPARRAESTPPRAAHDLASARLEYQQLQRGLERRSAGSGAPGASPPRPDSRLHTPTTSMPGSPRHCGAPPPLELSALSVEAARAILCAARALPDAAAAELPRTLLLTQDLALKMGINLHNLCSPHVNISQEIVKALHAHGFALLSGHASPVSPGSPLHQITEGLSYLHTGSITRGTPQPNSTPLDLRSNVDMDTGQYPQLHPMVHPQLHMVTHRSLNNSPISNPGSPLDMIQEEIGNGSHNGDSKLFAQGVRNVQFPSYVSSHPQISLTDCLGSEITLVASSSEDSVDSLENAKYSLPQFVISEPSDLDDRPSITKGIGRKVSQENEPPPPIEVPKDLDLHLDKDTEMQSPKESVDETSKFLTEDLTYLRRGSDKSLGFSDDSLSNDSANVSPNCEQNIQSIYSNIISVSSGFSENRGSFSEHRESFSFSDRGSFSERGDFGRSSFSERSDFGRGSFSEKGETPRSSFSAQGVLGEVKEYYEDAYMPRDSKYGLDKSDMEQPRQEEIEKLQRSTLDLRLTDICRPEEQKIPILLSPQKVSCFQEYYEVALSTVCSQLDSQRIVELLKETINTRVPPQNIFVETGDQKEKHDDSEALTGFLNLEYSGGIQIELIVCENKAKEKKGLKMRRISGDQREYGKLCQQLITSLTV</sequence>
<feature type="compositionally biased region" description="Polar residues" evidence="15">
    <location>
        <begin position="1003"/>
        <end position="1017"/>
    </location>
</feature>
<dbReference type="GO" id="GO:0005737">
    <property type="term" value="C:cytoplasm"/>
    <property type="evidence" value="ECO:0007669"/>
    <property type="project" value="TreeGrafter"/>
</dbReference>
<proteinExistence type="inferred from homology"/>
<feature type="region of interest" description="Disordered" evidence="15">
    <location>
        <begin position="861"/>
        <end position="889"/>
    </location>
</feature>
<keyword evidence="10 14" id="KW-0067">ATP-binding</keyword>
<feature type="compositionally biased region" description="Gly residues" evidence="15">
    <location>
        <begin position="459"/>
        <end position="469"/>
    </location>
</feature>
<evidence type="ECO:0000256" key="6">
    <source>
        <dbReference type="ARBA" id="ARBA00022679"/>
    </source>
</evidence>
<dbReference type="Proteomes" id="UP000691718">
    <property type="component" value="Unassembled WGS sequence"/>
</dbReference>
<evidence type="ECO:0000256" key="1">
    <source>
        <dbReference type="ARBA" id="ARBA00001946"/>
    </source>
</evidence>
<evidence type="ECO:0000313" key="18">
    <source>
        <dbReference type="EMBL" id="CAG4948489.1"/>
    </source>
</evidence>
<keyword evidence="11" id="KW-0460">Magnesium</keyword>
<keyword evidence="8 14" id="KW-0547">Nucleotide-binding</keyword>
<keyword evidence="9" id="KW-0418">Kinase</keyword>
<dbReference type="InterPro" id="IPR057380">
    <property type="entry name" value="UBA_SIK1/2/3"/>
</dbReference>
<feature type="region of interest" description="Disordered" evidence="15">
    <location>
        <begin position="704"/>
        <end position="724"/>
    </location>
</feature>
<dbReference type="GO" id="GO:0005524">
    <property type="term" value="F:ATP binding"/>
    <property type="evidence" value="ECO:0007669"/>
    <property type="project" value="UniProtKB-UniRule"/>
</dbReference>
<feature type="region of interest" description="Disordered" evidence="15">
    <location>
        <begin position="492"/>
        <end position="534"/>
    </location>
</feature>
<protein>
    <recommendedName>
        <fullName evidence="3">non-specific serine/threonine protein kinase</fullName>
        <ecNumber evidence="3">2.7.11.1</ecNumber>
    </recommendedName>
</protein>
<feature type="compositionally biased region" description="Basic and acidic residues" evidence="15">
    <location>
        <begin position="1658"/>
        <end position="1674"/>
    </location>
</feature>
<feature type="region of interest" description="Disordered" evidence="15">
    <location>
        <begin position="977"/>
        <end position="1030"/>
    </location>
</feature>
<feature type="compositionally biased region" description="Low complexity" evidence="15">
    <location>
        <begin position="1018"/>
        <end position="1029"/>
    </location>
</feature>
<keyword evidence="7" id="KW-0479">Metal-binding</keyword>
<evidence type="ECO:0000256" key="8">
    <source>
        <dbReference type="ARBA" id="ARBA00022741"/>
    </source>
</evidence>
<dbReference type="PROSITE" id="PS50032">
    <property type="entry name" value="KA1"/>
    <property type="match status" value="1"/>
</dbReference>
<dbReference type="SMART" id="SM00220">
    <property type="entry name" value="S_TKc"/>
    <property type="match status" value="1"/>
</dbReference>
<evidence type="ECO:0000259" key="16">
    <source>
        <dbReference type="PROSITE" id="PS50011"/>
    </source>
</evidence>
<feature type="compositionally biased region" description="Low complexity" evidence="15">
    <location>
        <begin position="710"/>
        <end position="724"/>
    </location>
</feature>
<evidence type="ECO:0000256" key="2">
    <source>
        <dbReference type="ARBA" id="ARBA00006234"/>
    </source>
</evidence>
<evidence type="ECO:0000256" key="11">
    <source>
        <dbReference type="ARBA" id="ARBA00022842"/>
    </source>
</evidence>
<feature type="region of interest" description="Disordered" evidence="15">
    <location>
        <begin position="1899"/>
        <end position="1940"/>
    </location>
</feature>
<dbReference type="FunFam" id="3.30.200.20:FF:000003">
    <property type="entry name" value="Non-specific serine/threonine protein kinase"/>
    <property type="match status" value="1"/>
</dbReference>
<keyword evidence="6" id="KW-0808">Transferase</keyword>
<feature type="binding site" evidence="14">
    <location>
        <position position="54"/>
    </location>
    <ligand>
        <name>ATP</name>
        <dbReference type="ChEBI" id="CHEBI:30616"/>
    </ligand>
</feature>
<dbReference type="CDD" id="cd14338">
    <property type="entry name" value="UBA_SIK"/>
    <property type="match status" value="1"/>
</dbReference>
<keyword evidence="4" id="KW-0723">Serine/threonine-protein kinase</keyword>
<organism evidence="18 19">
    <name type="scientific">Parnassius apollo</name>
    <name type="common">Apollo butterfly</name>
    <name type="synonym">Papilio apollo</name>
    <dbReference type="NCBI Taxonomy" id="110799"/>
    <lineage>
        <taxon>Eukaryota</taxon>
        <taxon>Metazoa</taxon>
        <taxon>Ecdysozoa</taxon>
        <taxon>Arthropoda</taxon>
        <taxon>Hexapoda</taxon>
        <taxon>Insecta</taxon>
        <taxon>Pterygota</taxon>
        <taxon>Neoptera</taxon>
        <taxon>Endopterygota</taxon>
        <taxon>Lepidoptera</taxon>
        <taxon>Glossata</taxon>
        <taxon>Ditrysia</taxon>
        <taxon>Papilionoidea</taxon>
        <taxon>Papilionidae</taxon>
        <taxon>Parnassiinae</taxon>
        <taxon>Parnassini</taxon>
        <taxon>Parnassius</taxon>
        <taxon>Parnassius</taxon>
    </lineage>
</organism>
<evidence type="ECO:0000256" key="12">
    <source>
        <dbReference type="ARBA" id="ARBA00047899"/>
    </source>
</evidence>
<comment type="caution">
    <text evidence="18">The sequence shown here is derived from an EMBL/GenBank/DDBJ whole genome shotgun (WGS) entry which is preliminary data.</text>
</comment>
<evidence type="ECO:0000256" key="10">
    <source>
        <dbReference type="ARBA" id="ARBA00022840"/>
    </source>
</evidence>
<dbReference type="PROSITE" id="PS00107">
    <property type="entry name" value="PROTEIN_KINASE_ATP"/>
    <property type="match status" value="1"/>
</dbReference>
<dbReference type="Pfam" id="PF23312">
    <property type="entry name" value="UBA_SIK3"/>
    <property type="match status" value="1"/>
</dbReference>
<dbReference type="PROSITE" id="PS50011">
    <property type="entry name" value="PROTEIN_KINASE_DOM"/>
    <property type="match status" value="1"/>
</dbReference>
<dbReference type="InterPro" id="IPR000719">
    <property type="entry name" value="Prot_kinase_dom"/>
</dbReference>
<keyword evidence="19" id="KW-1185">Reference proteome</keyword>
<reference evidence="18" key="1">
    <citation type="submission" date="2021-04" db="EMBL/GenBank/DDBJ databases">
        <authorList>
            <person name="Tunstrom K."/>
        </authorList>
    </citation>
    <scope>NUCLEOTIDE SEQUENCE</scope>
</reference>
<feature type="region of interest" description="Disordered" evidence="15">
    <location>
        <begin position="1207"/>
        <end position="1233"/>
    </location>
</feature>
<feature type="compositionally biased region" description="Polar residues" evidence="15">
    <location>
        <begin position="381"/>
        <end position="394"/>
    </location>
</feature>
<evidence type="ECO:0000256" key="15">
    <source>
        <dbReference type="SAM" id="MobiDB-lite"/>
    </source>
</evidence>
<feature type="compositionally biased region" description="Acidic residues" evidence="15">
    <location>
        <begin position="398"/>
        <end position="407"/>
    </location>
</feature>
<dbReference type="InterPro" id="IPR001772">
    <property type="entry name" value="KA1_dom"/>
</dbReference>
<dbReference type="GO" id="GO:0035556">
    <property type="term" value="P:intracellular signal transduction"/>
    <property type="evidence" value="ECO:0007669"/>
    <property type="project" value="TreeGrafter"/>
</dbReference>
<feature type="compositionally biased region" description="Low complexity" evidence="15">
    <location>
        <begin position="977"/>
        <end position="1002"/>
    </location>
</feature>
<dbReference type="GO" id="GO:0046872">
    <property type="term" value="F:metal ion binding"/>
    <property type="evidence" value="ECO:0007669"/>
    <property type="project" value="UniProtKB-KW"/>
</dbReference>
<dbReference type="InterPro" id="IPR017441">
    <property type="entry name" value="Protein_kinase_ATP_BS"/>
</dbReference>
<comment type="catalytic activity">
    <reaction evidence="12">
        <text>L-threonyl-[protein] + ATP = O-phospho-L-threonyl-[protein] + ADP + H(+)</text>
        <dbReference type="Rhea" id="RHEA:46608"/>
        <dbReference type="Rhea" id="RHEA-COMP:11060"/>
        <dbReference type="Rhea" id="RHEA-COMP:11605"/>
        <dbReference type="ChEBI" id="CHEBI:15378"/>
        <dbReference type="ChEBI" id="CHEBI:30013"/>
        <dbReference type="ChEBI" id="CHEBI:30616"/>
        <dbReference type="ChEBI" id="CHEBI:61977"/>
        <dbReference type="ChEBI" id="CHEBI:456216"/>
        <dbReference type="EC" id="2.7.11.1"/>
    </reaction>
</comment>
<feature type="compositionally biased region" description="Low complexity" evidence="15">
    <location>
        <begin position="492"/>
        <end position="512"/>
    </location>
</feature>
<dbReference type="GO" id="GO:0050321">
    <property type="term" value="F:tau-protein kinase activity"/>
    <property type="evidence" value="ECO:0007669"/>
    <property type="project" value="TreeGrafter"/>
</dbReference>
<feature type="region of interest" description="Disordered" evidence="15">
    <location>
        <begin position="2301"/>
        <end position="2340"/>
    </location>
</feature>
<dbReference type="PANTHER" id="PTHR24346">
    <property type="entry name" value="MAP/MICROTUBULE AFFINITY-REGULATING KINASE"/>
    <property type="match status" value="1"/>
</dbReference>
<gene>
    <name evidence="18" type="ORF">PAPOLLO_LOCUS3788</name>
</gene>
<evidence type="ECO:0000259" key="17">
    <source>
        <dbReference type="PROSITE" id="PS50032"/>
    </source>
</evidence>
<feature type="region of interest" description="Disordered" evidence="15">
    <location>
        <begin position="1658"/>
        <end position="1682"/>
    </location>
</feature>
<feature type="region of interest" description="Disordered" evidence="15">
    <location>
        <begin position="371"/>
        <end position="410"/>
    </location>
</feature>
<dbReference type="EMBL" id="CAJQZP010000220">
    <property type="protein sequence ID" value="CAG4948489.1"/>
    <property type="molecule type" value="Genomic_DNA"/>
</dbReference>
<comment type="cofactor">
    <cofactor evidence="1">
        <name>Mg(2+)</name>
        <dbReference type="ChEBI" id="CHEBI:18420"/>
    </cofactor>
</comment>
<evidence type="ECO:0000256" key="3">
    <source>
        <dbReference type="ARBA" id="ARBA00012513"/>
    </source>
</evidence>
<dbReference type="PANTHER" id="PTHR24346:SF42">
    <property type="entry name" value="SERINE_THREONINE-PROTEIN KINASE SIK3"/>
    <property type="match status" value="1"/>
</dbReference>
<evidence type="ECO:0000256" key="14">
    <source>
        <dbReference type="PROSITE-ProRule" id="PRU10141"/>
    </source>
</evidence>
<feature type="domain" description="Protein kinase" evidence="16">
    <location>
        <begin position="25"/>
        <end position="276"/>
    </location>
</feature>
<dbReference type="PROSITE" id="PS00108">
    <property type="entry name" value="PROTEIN_KINASE_ST"/>
    <property type="match status" value="1"/>
</dbReference>
<name>A0A8S3W9E3_PARAO</name>
<evidence type="ECO:0000256" key="9">
    <source>
        <dbReference type="ARBA" id="ARBA00022777"/>
    </source>
</evidence>
<dbReference type="Pfam" id="PF00069">
    <property type="entry name" value="Pkinase"/>
    <property type="match status" value="1"/>
</dbReference>
<evidence type="ECO:0000256" key="7">
    <source>
        <dbReference type="ARBA" id="ARBA00022723"/>
    </source>
</evidence>
<dbReference type="GO" id="GO:0000226">
    <property type="term" value="P:microtubule cytoskeleton organization"/>
    <property type="evidence" value="ECO:0007669"/>
    <property type="project" value="TreeGrafter"/>
</dbReference>
<dbReference type="OrthoDB" id="193931at2759"/>
<dbReference type="InterPro" id="IPR008271">
    <property type="entry name" value="Ser/Thr_kinase_AS"/>
</dbReference>
<feature type="region of interest" description="Disordered" evidence="15">
    <location>
        <begin position="2174"/>
        <end position="2208"/>
    </location>
</feature>
<evidence type="ECO:0000256" key="4">
    <source>
        <dbReference type="ARBA" id="ARBA00022527"/>
    </source>
</evidence>
<evidence type="ECO:0000256" key="5">
    <source>
        <dbReference type="ARBA" id="ARBA00022553"/>
    </source>
</evidence>
<feature type="compositionally biased region" description="Basic and acidic residues" evidence="15">
    <location>
        <begin position="2305"/>
        <end position="2334"/>
    </location>
</feature>
<feature type="domain" description="KA1" evidence="17">
    <location>
        <begin position="2472"/>
        <end position="2521"/>
    </location>
</feature>
<dbReference type="EC" id="2.7.11.1" evidence="3"/>
<feature type="compositionally biased region" description="Low complexity" evidence="15">
    <location>
        <begin position="1221"/>
        <end position="1233"/>
    </location>
</feature>